<evidence type="ECO:0000313" key="5">
    <source>
        <dbReference type="Proteomes" id="UP001597545"/>
    </source>
</evidence>
<gene>
    <name evidence="4" type="ORF">ACFSR5_06220</name>
</gene>
<evidence type="ECO:0000256" key="2">
    <source>
        <dbReference type="ARBA" id="ARBA00022737"/>
    </source>
</evidence>
<keyword evidence="1" id="KW-0433">Leucine-rich repeat</keyword>
<dbReference type="Pfam" id="PF12799">
    <property type="entry name" value="LRR_4"/>
    <property type="match status" value="1"/>
</dbReference>
<evidence type="ECO:0000256" key="1">
    <source>
        <dbReference type="ARBA" id="ARBA00022614"/>
    </source>
</evidence>
<dbReference type="InterPro" id="IPR032675">
    <property type="entry name" value="LRR_dom_sf"/>
</dbReference>
<feature type="transmembrane region" description="Helical" evidence="3">
    <location>
        <begin position="12"/>
        <end position="41"/>
    </location>
</feature>
<keyword evidence="5" id="KW-1185">Reference proteome</keyword>
<feature type="transmembrane region" description="Helical" evidence="3">
    <location>
        <begin position="61"/>
        <end position="81"/>
    </location>
</feature>
<accession>A0ABW5KE48</accession>
<reference evidence="5" key="1">
    <citation type="journal article" date="2019" name="Int. J. Syst. Evol. Microbiol.">
        <title>The Global Catalogue of Microorganisms (GCM) 10K type strain sequencing project: providing services to taxonomists for standard genome sequencing and annotation.</title>
        <authorList>
            <consortium name="The Broad Institute Genomics Platform"/>
            <consortium name="The Broad Institute Genome Sequencing Center for Infectious Disease"/>
            <person name="Wu L."/>
            <person name="Ma J."/>
        </authorList>
    </citation>
    <scope>NUCLEOTIDE SEQUENCE [LARGE SCALE GENOMIC DNA]</scope>
    <source>
        <strain evidence="5">KCTC 42662</strain>
    </source>
</reference>
<dbReference type="SUPFAM" id="SSF52058">
    <property type="entry name" value="L domain-like"/>
    <property type="match status" value="1"/>
</dbReference>
<proteinExistence type="predicted"/>
<dbReference type="Proteomes" id="UP001597545">
    <property type="component" value="Unassembled WGS sequence"/>
</dbReference>
<protein>
    <submittedName>
        <fullName evidence="4">Leucine-rich repeat domain-containing protein</fullName>
    </submittedName>
</protein>
<dbReference type="PROSITE" id="PS51450">
    <property type="entry name" value="LRR"/>
    <property type="match status" value="3"/>
</dbReference>
<dbReference type="InterPro" id="IPR001611">
    <property type="entry name" value="Leu-rich_rpt"/>
</dbReference>
<dbReference type="PANTHER" id="PTHR48051:SF1">
    <property type="entry name" value="RAS SUPPRESSOR PROTEIN 1"/>
    <property type="match status" value="1"/>
</dbReference>
<keyword evidence="3" id="KW-1133">Transmembrane helix</keyword>
<keyword evidence="3" id="KW-0472">Membrane</keyword>
<dbReference type="InterPro" id="IPR050216">
    <property type="entry name" value="LRR_domain-containing"/>
</dbReference>
<sequence length="466" mass="53448">MKRLVNSPLKILGLLAIAIGILITVLTYGYLIVLGLILTGVGLTSYLIDYAIRSFSKNRRIFWAGQVICTMLYISTFFVAYMEWQEHNKIVFPKEFKGQAGIIFGIEGYPELPKTMFWKKTIIIPDDGILITSTKMEDVPNIVRFAFSNNTEIDPEHIIWNPNSEMDCIVSDSKIEAWLFQIESESAAVKDLMTSLCNEIASNKKTSMYKSLDRAISSDGNGQHLRLLNRDLTSLPDGLEKFSLYEIILTGNNFNDVPEQILQITSLEHLIMAVNPIIEFPCKITQLKRLKSVSFAETGIKQINCDLSLLDSLEHFDLSRNGLATFPERIKSIPNLTWLSLHDNQLTDFSFIDSRLSKLETLDLYSNKIKSMSAETRFLGNLKELLLFDNEIDRIPDNISDLKHLEKLEIWDNPIQYISPNISRLTKLKAMRIDDDYLTQKDKDNLKKWLPNCKISFQTRREKKTN</sequence>
<name>A0ABW5KE48_9SPHI</name>
<evidence type="ECO:0000256" key="3">
    <source>
        <dbReference type="SAM" id="Phobius"/>
    </source>
</evidence>
<dbReference type="EMBL" id="JBHULR010000003">
    <property type="protein sequence ID" value="MFD2547241.1"/>
    <property type="molecule type" value="Genomic_DNA"/>
</dbReference>
<evidence type="ECO:0000313" key="4">
    <source>
        <dbReference type="EMBL" id="MFD2547241.1"/>
    </source>
</evidence>
<dbReference type="RefSeq" id="WP_380901804.1">
    <property type="nucleotide sequence ID" value="NZ_JBHUEG010000007.1"/>
</dbReference>
<comment type="caution">
    <text evidence="4">The sequence shown here is derived from an EMBL/GenBank/DDBJ whole genome shotgun (WGS) entry which is preliminary data.</text>
</comment>
<dbReference type="Gene3D" id="3.80.10.10">
    <property type="entry name" value="Ribonuclease Inhibitor"/>
    <property type="match status" value="1"/>
</dbReference>
<dbReference type="InterPro" id="IPR025875">
    <property type="entry name" value="Leu-rich_rpt_4"/>
</dbReference>
<keyword evidence="2" id="KW-0677">Repeat</keyword>
<organism evidence="4 5">
    <name type="scientific">Sphingobacterium suaedae</name>
    <dbReference type="NCBI Taxonomy" id="1686402"/>
    <lineage>
        <taxon>Bacteria</taxon>
        <taxon>Pseudomonadati</taxon>
        <taxon>Bacteroidota</taxon>
        <taxon>Sphingobacteriia</taxon>
        <taxon>Sphingobacteriales</taxon>
        <taxon>Sphingobacteriaceae</taxon>
        <taxon>Sphingobacterium</taxon>
    </lineage>
</organism>
<keyword evidence="3" id="KW-0812">Transmembrane</keyword>
<dbReference type="PANTHER" id="PTHR48051">
    <property type="match status" value="1"/>
</dbReference>
<dbReference type="SMART" id="SM00369">
    <property type="entry name" value="LRR_TYP"/>
    <property type="match status" value="5"/>
</dbReference>
<dbReference type="InterPro" id="IPR003591">
    <property type="entry name" value="Leu-rich_rpt_typical-subtyp"/>
</dbReference>